<comment type="caution">
    <text evidence="1">The sequence shown here is derived from an EMBL/GenBank/DDBJ whole genome shotgun (WGS) entry which is preliminary data.</text>
</comment>
<sequence length="259" mass="27452">MTSIDPKAELNRKFSPFVYGNDNPIRFIDPDGMFSTDVTQNSDGTYKVVAAKADGDKKVYVQNSDGQRTGQVIGQTVTDHSFLGDNGKAVVGATINLSDKSGQNFLNNLMGDKKLGLFSYMNNAKGGQKYDFKTNGPNGEANWMKGNVAKGDQAAYSYRGGTVDGVPGLSGGGGLPTIASARDIGNIGAGFVAGSNGMSWSDARLGFDALQSKQQGQIATEGQTTQMAERVGYGLGVNMFNTQHPFKSLFKIEPGLPVH</sequence>
<name>A0A495J655_9SPHI</name>
<evidence type="ECO:0000313" key="1">
    <source>
        <dbReference type="EMBL" id="RKR84480.1"/>
    </source>
</evidence>
<evidence type="ECO:0008006" key="3">
    <source>
        <dbReference type="Google" id="ProtNLM"/>
    </source>
</evidence>
<evidence type="ECO:0000313" key="2">
    <source>
        <dbReference type="Proteomes" id="UP000268007"/>
    </source>
</evidence>
<dbReference type="Proteomes" id="UP000268007">
    <property type="component" value="Unassembled WGS sequence"/>
</dbReference>
<reference evidence="1 2" key="1">
    <citation type="submission" date="2018-10" db="EMBL/GenBank/DDBJ databases">
        <title>Genomic Encyclopedia of Archaeal and Bacterial Type Strains, Phase II (KMG-II): from individual species to whole genera.</title>
        <authorList>
            <person name="Goeker M."/>
        </authorList>
    </citation>
    <scope>NUCLEOTIDE SEQUENCE [LARGE SCALE GENOMIC DNA]</scope>
    <source>
        <strain evidence="1 2">DSM 18602</strain>
    </source>
</reference>
<dbReference type="AlphaFoldDB" id="A0A495J655"/>
<dbReference type="OrthoDB" id="1274715at2"/>
<organism evidence="1 2">
    <name type="scientific">Mucilaginibacter gracilis</name>
    <dbReference type="NCBI Taxonomy" id="423350"/>
    <lineage>
        <taxon>Bacteria</taxon>
        <taxon>Pseudomonadati</taxon>
        <taxon>Bacteroidota</taxon>
        <taxon>Sphingobacteriia</taxon>
        <taxon>Sphingobacteriales</taxon>
        <taxon>Sphingobacteriaceae</taxon>
        <taxon>Mucilaginibacter</taxon>
    </lineage>
</organism>
<keyword evidence="2" id="KW-1185">Reference proteome</keyword>
<gene>
    <name evidence="1" type="ORF">BDD43_4719</name>
</gene>
<accession>A0A495J655</accession>
<dbReference type="EMBL" id="RBKU01000001">
    <property type="protein sequence ID" value="RKR84480.1"/>
    <property type="molecule type" value="Genomic_DNA"/>
</dbReference>
<proteinExistence type="predicted"/>
<protein>
    <recommendedName>
        <fullName evidence="3">RHS repeat-associated protein</fullName>
    </recommendedName>
</protein>